<dbReference type="PANTHER" id="PTHR12910">
    <property type="entry name" value="NADH-UBIQUINONE OXIDOREDUCTASE SUBUNIT B17.2"/>
    <property type="match status" value="1"/>
</dbReference>
<comment type="caution">
    <text evidence="2">The sequence shown here is derived from an EMBL/GenBank/DDBJ whole genome shotgun (WGS) entry which is preliminary data.</text>
</comment>
<organism evidence="2 3">
    <name type="scientific">Hyphomonas hirschiana VP5</name>
    <dbReference type="NCBI Taxonomy" id="1280951"/>
    <lineage>
        <taxon>Bacteria</taxon>
        <taxon>Pseudomonadati</taxon>
        <taxon>Pseudomonadota</taxon>
        <taxon>Alphaproteobacteria</taxon>
        <taxon>Hyphomonadales</taxon>
        <taxon>Hyphomonadaceae</taxon>
        <taxon>Hyphomonas</taxon>
    </lineage>
</organism>
<dbReference type="Pfam" id="PF05071">
    <property type="entry name" value="NDUFA12"/>
    <property type="match status" value="1"/>
</dbReference>
<dbReference type="PATRIC" id="fig|1280951.3.peg.3091"/>
<evidence type="ECO:0000313" key="3">
    <source>
        <dbReference type="Proteomes" id="UP000025061"/>
    </source>
</evidence>
<protein>
    <submittedName>
        <fullName evidence="2">Putative NADH:ubiquinone oxidoreductase</fullName>
    </submittedName>
</protein>
<proteinExistence type="predicted"/>
<sequence>MLKQIFTWWSGNTIGAAFDIKRRSGFVGTDEYGNRYFEERKPSLEGRRRRYVMYHGLAEPSKVPADWHGWLHHTLDAPPTKMPLERRDWETDHTPNMTGTPYAVKPKGAMSSKGQRQRSDSDYEAWNPDA</sequence>
<dbReference type="GO" id="GO:0006979">
    <property type="term" value="P:response to oxidative stress"/>
    <property type="evidence" value="ECO:0007669"/>
    <property type="project" value="TreeGrafter"/>
</dbReference>
<dbReference type="GO" id="GO:0045271">
    <property type="term" value="C:respiratory chain complex I"/>
    <property type="evidence" value="ECO:0007669"/>
    <property type="project" value="InterPro"/>
</dbReference>
<dbReference type="OrthoDB" id="9795340at2"/>
<gene>
    <name evidence="2" type="ORF">HHI_15323</name>
</gene>
<dbReference type="EMBL" id="ARYI01000017">
    <property type="protein sequence ID" value="KCZ87834.1"/>
    <property type="molecule type" value="Genomic_DNA"/>
</dbReference>
<dbReference type="Proteomes" id="UP000025061">
    <property type="component" value="Unassembled WGS sequence"/>
</dbReference>
<dbReference type="NCBIfam" id="NF006040">
    <property type="entry name" value="PRK08183.1"/>
    <property type="match status" value="1"/>
</dbReference>
<dbReference type="PANTHER" id="PTHR12910:SF2">
    <property type="entry name" value="NADH DEHYDROGENASE [UBIQUINONE] 1 ALPHA SUBCOMPLEX SUBUNIT 12"/>
    <property type="match status" value="1"/>
</dbReference>
<reference evidence="2 3" key="1">
    <citation type="submission" date="2013-04" db="EMBL/GenBank/DDBJ databases">
        <title>Hyphomonas hirschiana VP5 Genome Sequencing.</title>
        <authorList>
            <person name="Lai Q."/>
            <person name="Shao Z."/>
        </authorList>
    </citation>
    <scope>NUCLEOTIDE SEQUENCE [LARGE SCALE GENOMIC DNA]</scope>
    <source>
        <strain evidence="2 3">VP5</strain>
    </source>
</reference>
<feature type="region of interest" description="Disordered" evidence="1">
    <location>
        <begin position="81"/>
        <end position="130"/>
    </location>
</feature>
<accession>A0A059FB44</accession>
<name>A0A059FB44_9PROT</name>
<dbReference type="InterPro" id="IPR007763">
    <property type="entry name" value="NDUFA12"/>
</dbReference>
<dbReference type="AlphaFoldDB" id="A0A059FB44"/>
<dbReference type="RefSeq" id="WP_011647247.1">
    <property type="nucleotide sequence ID" value="NZ_ARYI01000017.1"/>
</dbReference>
<feature type="compositionally biased region" description="Basic and acidic residues" evidence="1">
    <location>
        <begin position="83"/>
        <end position="93"/>
    </location>
</feature>
<keyword evidence="2" id="KW-0830">Ubiquinone</keyword>
<evidence type="ECO:0000313" key="2">
    <source>
        <dbReference type="EMBL" id="KCZ87834.1"/>
    </source>
</evidence>
<keyword evidence="3" id="KW-1185">Reference proteome</keyword>
<evidence type="ECO:0000256" key="1">
    <source>
        <dbReference type="SAM" id="MobiDB-lite"/>
    </source>
</evidence>